<protein>
    <submittedName>
        <fullName evidence="1">Uncharacterized protein</fullName>
    </submittedName>
</protein>
<comment type="caution">
    <text evidence="1">The sequence shown here is derived from an EMBL/GenBank/DDBJ whole genome shotgun (WGS) entry which is preliminary data.</text>
</comment>
<evidence type="ECO:0000313" key="2">
    <source>
        <dbReference type="Proteomes" id="UP000814140"/>
    </source>
</evidence>
<gene>
    <name evidence="1" type="ORF">BV25DRAFT_1860900</name>
</gene>
<dbReference type="Proteomes" id="UP000814140">
    <property type="component" value="Unassembled WGS sequence"/>
</dbReference>
<reference evidence="1" key="1">
    <citation type="submission" date="2021-03" db="EMBL/GenBank/DDBJ databases">
        <authorList>
            <consortium name="DOE Joint Genome Institute"/>
            <person name="Ahrendt S."/>
            <person name="Looney B.P."/>
            <person name="Miyauchi S."/>
            <person name="Morin E."/>
            <person name="Drula E."/>
            <person name="Courty P.E."/>
            <person name="Chicoki N."/>
            <person name="Fauchery L."/>
            <person name="Kohler A."/>
            <person name="Kuo A."/>
            <person name="Labutti K."/>
            <person name="Pangilinan J."/>
            <person name="Lipzen A."/>
            <person name="Riley R."/>
            <person name="Andreopoulos W."/>
            <person name="He G."/>
            <person name="Johnson J."/>
            <person name="Barry K.W."/>
            <person name="Grigoriev I.V."/>
            <person name="Nagy L."/>
            <person name="Hibbett D."/>
            <person name="Henrissat B."/>
            <person name="Matheny P.B."/>
            <person name="Labbe J."/>
            <person name="Martin F."/>
        </authorList>
    </citation>
    <scope>NUCLEOTIDE SEQUENCE</scope>
    <source>
        <strain evidence="1">HHB10654</strain>
    </source>
</reference>
<dbReference type="EMBL" id="MU277228">
    <property type="protein sequence ID" value="KAI0059267.1"/>
    <property type="molecule type" value="Genomic_DNA"/>
</dbReference>
<proteinExistence type="predicted"/>
<name>A0ACB8SSS0_9AGAM</name>
<evidence type="ECO:0000313" key="1">
    <source>
        <dbReference type="EMBL" id="KAI0059267.1"/>
    </source>
</evidence>
<reference evidence="1" key="2">
    <citation type="journal article" date="2022" name="New Phytol.">
        <title>Evolutionary transition to the ectomycorrhizal habit in the genomes of a hyperdiverse lineage of mushroom-forming fungi.</title>
        <authorList>
            <person name="Looney B."/>
            <person name="Miyauchi S."/>
            <person name="Morin E."/>
            <person name="Drula E."/>
            <person name="Courty P.E."/>
            <person name="Kohler A."/>
            <person name="Kuo A."/>
            <person name="LaButti K."/>
            <person name="Pangilinan J."/>
            <person name="Lipzen A."/>
            <person name="Riley R."/>
            <person name="Andreopoulos W."/>
            <person name="He G."/>
            <person name="Johnson J."/>
            <person name="Nolan M."/>
            <person name="Tritt A."/>
            <person name="Barry K.W."/>
            <person name="Grigoriev I.V."/>
            <person name="Nagy L.G."/>
            <person name="Hibbett D."/>
            <person name="Henrissat B."/>
            <person name="Matheny P.B."/>
            <person name="Labbe J."/>
            <person name="Martin F.M."/>
        </authorList>
    </citation>
    <scope>NUCLEOTIDE SEQUENCE</scope>
    <source>
        <strain evidence="1">HHB10654</strain>
    </source>
</reference>
<sequence length="460" mass="51882">MSGSFSALMAYSHMKTQESERAVQVALAERKRKEALRRKQQEEFEQKQRELEAQLRLRHFEDEKKEKERQARRERELEAKRLEAQRREEEQRQTLLHGPKKAKAGGPRYPTSNSSARDDLRRRRFPSDDEDSASTALTREEKRERRLANEYRFGPTRRPSSAAGYGKAGKRLPGGAIDVATPPPSSTPPDVAAGSVRARLSAMPNTLTKLNVVKRDTRTIDEILRDRAKAREVKTLDGDEAKEFHDWFGAKPKADKDAASAKKARSSRSASVSDSRSTTPAAFPKPSAPSPKKAPPPKPARPSSSKAPASSSKAQPASLSSIRMPKVTAPVKSSAQKVPPSSKSVPTSSKPTLKKRPRSPSLSDSEFSDSDSPPRRRRQKSAIPDISAEIWSLFGKNRDAYVSRNVESDDEDMEVDVRDLEKEELKSARLAKREDLAAEEEERRREEEKRKRKKERERWE</sequence>
<keyword evidence="2" id="KW-1185">Reference proteome</keyword>
<accession>A0ACB8SSS0</accession>
<organism evidence="1 2">
    <name type="scientific">Artomyces pyxidatus</name>
    <dbReference type="NCBI Taxonomy" id="48021"/>
    <lineage>
        <taxon>Eukaryota</taxon>
        <taxon>Fungi</taxon>
        <taxon>Dikarya</taxon>
        <taxon>Basidiomycota</taxon>
        <taxon>Agaricomycotina</taxon>
        <taxon>Agaricomycetes</taxon>
        <taxon>Russulales</taxon>
        <taxon>Auriscalpiaceae</taxon>
        <taxon>Artomyces</taxon>
    </lineage>
</organism>